<evidence type="ECO:0000313" key="3">
    <source>
        <dbReference type="Proteomes" id="UP000045706"/>
    </source>
</evidence>
<evidence type="ECO:0000313" key="2">
    <source>
        <dbReference type="EMBL" id="CRK27603.1"/>
    </source>
</evidence>
<proteinExistence type="predicted"/>
<accession>A0A0G4LZW0</accession>
<sequence>MSSLEKIKKEWEAHRPKPSSYRWTRVLLIPALVAPQPYRHRRPTDVQAPMNGVPPSRFQKRKGSIYATPGSRDGHVDRNYASGFHEKHTEKGYGKADAKH</sequence>
<feature type="region of interest" description="Disordered" evidence="1">
    <location>
        <begin position="40"/>
        <end position="100"/>
    </location>
</feature>
<reference evidence="3" key="1">
    <citation type="submission" date="2015-05" db="EMBL/GenBank/DDBJ databases">
        <authorList>
            <person name="Fogelqvist Johan"/>
        </authorList>
    </citation>
    <scope>NUCLEOTIDE SEQUENCE [LARGE SCALE GENOMIC DNA]</scope>
</reference>
<feature type="compositionally biased region" description="Basic and acidic residues" evidence="1">
    <location>
        <begin position="72"/>
        <end position="100"/>
    </location>
</feature>
<protein>
    <submittedName>
        <fullName evidence="2">Uncharacterized protein</fullName>
    </submittedName>
</protein>
<dbReference type="Proteomes" id="UP000045706">
    <property type="component" value="Unassembled WGS sequence"/>
</dbReference>
<name>A0A0G4LZW0_VERLO</name>
<dbReference type="EMBL" id="CVQI01020224">
    <property type="protein sequence ID" value="CRK27603.1"/>
    <property type="molecule type" value="Genomic_DNA"/>
</dbReference>
<organism evidence="2 3">
    <name type="scientific">Verticillium longisporum</name>
    <name type="common">Verticillium dahliae var. longisporum</name>
    <dbReference type="NCBI Taxonomy" id="100787"/>
    <lineage>
        <taxon>Eukaryota</taxon>
        <taxon>Fungi</taxon>
        <taxon>Dikarya</taxon>
        <taxon>Ascomycota</taxon>
        <taxon>Pezizomycotina</taxon>
        <taxon>Sordariomycetes</taxon>
        <taxon>Hypocreomycetidae</taxon>
        <taxon>Glomerellales</taxon>
        <taxon>Plectosphaerellaceae</taxon>
        <taxon>Verticillium</taxon>
    </lineage>
</organism>
<gene>
    <name evidence="2" type="ORF">BN1723_013997</name>
</gene>
<evidence type="ECO:0000256" key="1">
    <source>
        <dbReference type="SAM" id="MobiDB-lite"/>
    </source>
</evidence>
<dbReference type="AlphaFoldDB" id="A0A0G4LZW0"/>